<proteinExistence type="predicted"/>
<keyword evidence="2" id="KW-1185">Reference proteome</keyword>
<name>A0AA46DZS1_9FUSO</name>
<evidence type="ECO:0000313" key="1">
    <source>
        <dbReference type="EMBL" id="TDT71874.1"/>
    </source>
</evidence>
<dbReference type="EMBL" id="SOBG01000002">
    <property type="protein sequence ID" value="TDT71874.1"/>
    <property type="molecule type" value="Genomic_DNA"/>
</dbReference>
<sequence>MKKQLLIRAIENKDVCAVESDALITAVDSKGIWCGQVDMAIRKNVGDYYHQALLGHIRQKTGTSLFDDGQVVLVEKDEGMKTAFNNIIFVIDDLRKPLSEIIYSGLVKANEEEYKIVSMSSIRAGESFGKKEKTYEEMAKEVFKGIRKFLNETEEVKIDRLFILTYDNEKYKNLLIQEFNTDEDLVAIY</sequence>
<dbReference type="AlphaFoldDB" id="A0AA46DZS1"/>
<comment type="caution">
    <text evidence="1">The sequence shown here is derived from an EMBL/GenBank/DDBJ whole genome shotgun (WGS) entry which is preliminary data.</text>
</comment>
<organism evidence="1 2">
    <name type="scientific">Hypnocyclicus thermotrophus</name>
    <dbReference type="NCBI Taxonomy" id="1627895"/>
    <lineage>
        <taxon>Bacteria</taxon>
        <taxon>Fusobacteriati</taxon>
        <taxon>Fusobacteriota</taxon>
        <taxon>Fusobacteriia</taxon>
        <taxon>Fusobacteriales</taxon>
        <taxon>Fusobacteriaceae</taxon>
        <taxon>Hypnocyclicus</taxon>
    </lineage>
</organism>
<dbReference type="SUPFAM" id="SSF52949">
    <property type="entry name" value="Macro domain-like"/>
    <property type="match status" value="1"/>
</dbReference>
<dbReference type="InterPro" id="IPR043472">
    <property type="entry name" value="Macro_dom-like"/>
</dbReference>
<dbReference type="RefSeq" id="WP_134112468.1">
    <property type="nucleotide sequence ID" value="NZ_SOBG01000002.1"/>
</dbReference>
<gene>
    <name evidence="1" type="ORF">EV215_0566</name>
</gene>
<protein>
    <submittedName>
        <fullName evidence="1">O-acetyl-ADP-ribose deacetylase (Regulator of RNase III)</fullName>
    </submittedName>
</protein>
<dbReference type="Gene3D" id="3.40.220.10">
    <property type="entry name" value="Leucine Aminopeptidase, subunit E, domain 1"/>
    <property type="match status" value="1"/>
</dbReference>
<evidence type="ECO:0000313" key="2">
    <source>
        <dbReference type="Proteomes" id="UP000294678"/>
    </source>
</evidence>
<reference evidence="1 2" key="1">
    <citation type="submission" date="2019-03" db="EMBL/GenBank/DDBJ databases">
        <title>Genomic Encyclopedia of Type Strains, Phase IV (KMG-IV): sequencing the most valuable type-strain genomes for metagenomic binning, comparative biology and taxonomic classification.</title>
        <authorList>
            <person name="Goeker M."/>
        </authorList>
    </citation>
    <scope>NUCLEOTIDE SEQUENCE [LARGE SCALE GENOMIC DNA]</scope>
    <source>
        <strain evidence="1 2">DSM 100055</strain>
    </source>
</reference>
<dbReference type="Proteomes" id="UP000294678">
    <property type="component" value="Unassembled WGS sequence"/>
</dbReference>
<accession>A0AA46DZS1</accession>